<dbReference type="InterPro" id="IPR000073">
    <property type="entry name" value="AB_hydrolase_1"/>
</dbReference>
<dbReference type="Pfam" id="PF12697">
    <property type="entry name" value="Abhydrolase_6"/>
    <property type="match status" value="1"/>
</dbReference>
<dbReference type="Proteomes" id="UP000253065">
    <property type="component" value="Unassembled WGS sequence"/>
</dbReference>
<evidence type="ECO:0000313" key="2">
    <source>
        <dbReference type="EMBL" id="RBP75048.1"/>
    </source>
</evidence>
<dbReference type="GeneID" id="31819799"/>
<name>A0A368V3B3_MARNT</name>
<dbReference type="Proteomes" id="UP000253647">
    <property type="component" value="Unassembled WGS sequence"/>
</dbReference>
<evidence type="ECO:0000313" key="6">
    <source>
        <dbReference type="Proteomes" id="UP000253065"/>
    </source>
</evidence>
<dbReference type="Proteomes" id="UP000252795">
    <property type="component" value="Unassembled WGS sequence"/>
</dbReference>
<evidence type="ECO:0000313" key="5">
    <source>
        <dbReference type="Proteomes" id="UP000252795"/>
    </source>
</evidence>
<comment type="caution">
    <text evidence="3">The sequence shown here is derived from an EMBL/GenBank/DDBJ whole genome shotgun (WGS) entry which is preliminary data.</text>
</comment>
<dbReference type="InterPro" id="IPR029058">
    <property type="entry name" value="AB_hydrolase_fold"/>
</dbReference>
<evidence type="ECO:0000313" key="4">
    <source>
        <dbReference type="EMBL" id="RCW69928.1"/>
    </source>
</evidence>
<evidence type="ECO:0000313" key="3">
    <source>
        <dbReference type="EMBL" id="RCW35579.1"/>
    </source>
</evidence>
<sequence length="262" mass="28049">MAFLNYNNRTICYRLLGHCEKPLLVLAHPLGMTQGVWDDMLPALLERFRVLTWDLPGHGASSAWPESAGDITPEDLAQETLLLAKQAGSSSFHFAGTSIGGVIGQQLIAGHSDHLMTATLTNTGAIIGTPEAWGQRAANVREKGLATMAGEIVPRWFGPNACEEQPALLDGWKVIMGRGDANSYALLCEMLGKADFRERLRGHKVPLLLIGGSEDLATPPESLKALAQFSGAPEPVILDGIGHVPSVECPLILASQLLQSLD</sequence>
<dbReference type="EMBL" id="QPJI01000005">
    <property type="protein sequence ID" value="RCW69928.1"/>
    <property type="molecule type" value="Genomic_DNA"/>
</dbReference>
<keyword evidence="6" id="KW-1185">Reference proteome</keyword>
<accession>A0A368V3B3</accession>
<dbReference type="EMBL" id="QNSA01000004">
    <property type="protein sequence ID" value="RBP75048.1"/>
    <property type="molecule type" value="Genomic_DNA"/>
</dbReference>
<dbReference type="PANTHER" id="PTHR43689:SF8">
    <property type="entry name" value="ALPHA_BETA-HYDROLASES SUPERFAMILY PROTEIN"/>
    <property type="match status" value="1"/>
</dbReference>
<feature type="domain" description="AB hydrolase-1" evidence="1">
    <location>
        <begin position="24"/>
        <end position="250"/>
    </location>
</feature>
<dbReference type="SUPFAM" id="SSF53474">
    <property type="entry name" value="alpha/beta-Hydrolases"/>
    <property type="match status" value="1"/>
</dbReference>
<dbReference type="EMBL" id="QPJB01000004">
    <property type="protein sequence ID" value="RCW35579.1"/>
    <property type="molecule type" value="Genomic_DNA"/>
</dbReference>
<gene>
    <name evidence="3" type="ORF">DET51_104197</name>
    <name evidence="4" type="ORF">DET61_10589</name>
    <name evidence="2" type="ORF">DET64_104197</name>
</gene>
<proteinExistence type="predicted"/>
<evidence type="ECO:0000313" key="7">
    <source>
        <dbReference type="Proteomes" id="UP000253647"/>
    </source>
</evidence>
<protein>
    <submittedName>
        <fullName evidence="3">3-oxoadipate enol-lactonase</fullName>
    </submittedName>
</protein>
<dbReference type="AlphaFoldDB" id="A0A368V3B3"/>
<organism evidence="3 5">
    <name type="scientific">Marinobacter nauticus</name>
    <name type="common">Marinobacter hydrocarbonoclasticus</name>
    <name type="synonym">Marinobacter aquaeolei</name>
    <dbReference type="NCBI Taxonomy" id="2743"/>
    <lineage>
        <taxon>Bacteria</taxon>
        <taxon>Pseudomonadati</taxon>
        <taxon>Pseudomonadota</taxon>
        <taxon>Gammaproteobacteria</taxon>
        <taxon>Pseudomonadales</taxon>
        <taxon>Marinobacteraceae</taxon>
        <taxon>Marinobacter</taxon>
    </lineage>
</organism>
<dbReference type="PRINTS" id="PR00111">
    <property type="entry name" value="ABHYDROLASE"/>
</dbReference>
<evidence type="ECO:0000259" key="1">
    <source>
        <dbReference type="Pfam" id="PF12697"/>
    </source>
</evidence>
<dbReference type="PANTHER" id="PTHR43689">
    <property type="entry name" value="HYDROLASE"/>
    <property type="match status" value="1"/>
</dbReference>
<dbReference type="Gene3D" id="3.40.50.1820">
    <property type="entry name" value="alpha/beta hydrolase"/>
    <property type="match status" value="1"/>
</dbReference>
<dbReference type="RefSeq" id="WP_014420238.1">
    <property type="nucleotide sequence ID" value="NZ_CALIOX010000008.1"/>
</dbReference>
<reference evidence="5 7" key="1">
    <citation type="submission" date="2018-07" db="EMBL/GenBank/DDBJ databases">
        <title>Freshwater and sediment microbial communities from various areas in North America, analyzing microbe dynamics in response to fracking.</title>
        <authorList>
            <person name="Lamendella R."/>
        </authorList>
    </citation>
    <scope>NUCLEOTIDE SEQUENCE [LARGE SCALE GENOMIC DNA]</scope>
    <source>
        <strain evidence="4 7">105B</strain>
        <strain evidence="3 5">114E</strain>
        <strain evidence="2 6">114E_o</strain>
    </source>
</reference>